<organism evidence="11 12">
    <name type="scientific">Pelotalea chapellei</name>
    <dbReference type="NCBI Taxonomy" id="44671"/>
    <lineage>
        <taxon>Bacteria</taxon>
        <taxon>Pseudomonadati</taxon>
        <taxon>Thermodesulfobacteriota</taxon>
        <taxon>Desulfuromonadia</taxon>
        <taxon>Geobacterales</taxon>
        <taxon>Geobacteraceae</taxon>
        <taxon>Pelotalea</taxon>
    </lineage>
</organism>
<keyword evidence="12" id="KW-1185">Reference proteome</keyword>
<sequence length="569" mass="63081">MISSALIVDDEQSIQRLLKMFLEREGFAVRCASTIGEAEEILKAEKFDLIIADIFIGKSNGIDLLRHIKSLDKNAQVALITGLPDVESAAEALRLGAFDYLTKPISFHQIISTAQRALYSKRLIEESERKQANLDAIFQSASDGIMLVDSNNRLIQFNEASMRSCGYTADQLGMPALSIKAGCGGTCRQMLAEVLSDGTQRNLRRLECRKINGPKRIISISVSPVFDKSGTVDGAVAIMRDETELVSLEKRVHRQNGYSGIMGQNAAMQRMYTLIEALSDVQTTVLVNGESGTGKELVAAALHHQGVRRDKPFVKVNCAALSEHLLESELFGHVRGAYTGAVSAQVGRFQKADGGTIFLDEIGDISPAMQMRLLRVLQEQEFEPVGDSNSIKVDVRVIAATNQDLAEKVRLGTFRSDLYYRLNVVRLIIPPLKDRRDDIPLLVEHFLEKFSRKFKRPLSAVSRDVLELFMHHSWPGNVRELEHTLEHAAILCPSTVLSVEDLPQDFISAVRHHPHDEVPDSAFEKQLTLAEALEKAGGNKAKAARLLGVSRCTIYRKLQEDPTLLDNSL</sequence>
<dbReference type="PANTHER" id="PTHR32071">
    <property type="entry name" value="TRANSCRIPTIONAL REGULATORY PROTEIN"/>
    <property type="match status" value="1"/>
</dbReference>
<dbReference type="InterPro" id="IPR002197">
    <property type="entry name" value="HTH_Fis"/>
</dbReference>
<dbReference type="InterPro" id="IPR027417">
    <property type="entry name" value="P-loop_NTPase"/>
</dbReference>
<dbReference type="SUPFAM" id="SSF52540">
    <property type="entry name" value="P-loop containing nucleoside triphosphate hydrolases"/>
    <property type="match status" value="1"/>
</dbReference>
<evidence type="ECO:0000256" key="4">
    <source>
        <dbReference type="ARBA" id="ARBA00023125"/>
    </source>
</evidence>
<keyword evidence="5" id="KW-0804">Transcription</keyword>
<accession>A0ABS5U4G6</accession>
<dbReference type="InterPro" id="IPR035965">
    <property type="entry name" value="PAS-like_dom_sf"/>
</dbReference>
<evidence type="ECO:0000256" key="6">
    <source>
        <dbReference type="PROSITE-ProRule" id="PRU00169"/>
    </source>
</evidence>
<dbReference type="RefSeq" id="WP_214296259.1">
    <property type="nucleotide sequence ID" value="NZ_JAHDYS010000002.1"/>
</dbReference>
<dbReference type="NCBIfam" id="TIGR00229">
    <property type="entry name" value="sensory_box"/>
    <property type="match status" value="1"/>
</dbReference>
<evidence type="ECO:0000256" key="2">
    <source>
        <dbReference type="ARBA" id="ARBA00022840"/>
    </source>
</evidence>
<dbReference type="SMART" id="SM00448">
    <property type="entry name" value="REC"/>
    <property type="match status" value="1"/>
</dbReference>
<dbReference type="InterPro" id="IPR001789">
    <property type="entry name" value="Sig_transdc_resp-reg_receiver"/>
</dbReference>
<evidence type="ECO:0000313" key="12">
    <source>
        <dbReference type="Proteomes" id="UP000784128"/>
    </source>
</evidence>
<dbReference type="PROSITE" id="PS00688">
    <property type="entry name" value="SIGMA54_INTERACT_3"/>
    <property type="match status" value="1"/>
</dbReference>
<dbReference type="InterPro" id="IPR009057">
    <property type="entry name" value="Homeodomain-like_sf"/>
</dbReference>
<proteinExistence type="predicted"/>
<dbReference type="CDD" id="cd00130">
    <property type="entry name" value="PAS"/>
    <property type="match status" value="1"/>
</dbReference>
<dbReference type="PROSITE" id="PS50113">
    <property type="entry name" value="PAC"/>
    <property type="match status" value="1"/>
</dbReference>
<dbReference type="SUPFAM" id="SSF52172">
    <property type="entry name" value="CheY-like"/>
    <property type="match status" value="1"/>
</dbReference>
<dbReference type="Pfam" id="PF13426">
    <property type="entry name" value="PAS_9"/>
    <property type="match status" value="1"/>
</dbReference>
<dbReference type="PROSITE" id="PS50045">
    <property type="entry name" value="SIGMA54_INTERACT_4"/>
    <property type="match status" value="1"/>
</dbReference>
<dbReference type="InterPro" id="IPR002078">
    <property type="entry name" value="Sigma_54_int"/>
</dbReference>
<dbReference type="SUPFAM" id="SSF55785">
    <property type="entry name" value="PYP-like sensor domain (PAS domain)"/>
    <property type="match status" value="1"/>
</dbReference>
<dbReference type="InterPro" id="IPR003593">
    <property type="entry name" value="AAA+_ATPase"/>
</dbReference>
<protein>
    <submittedName>
        <fullName evidence="11">Sigma 54-interacting transcriptional regulator</fullName>
    </submittedName>
</protein>
<evidence type="ECO:0000256" key="5">
    <source>
        <dbReference type="ARBA" id="ARBA00023163"/>
    </source>
</evidence>
<feature type="modified residue" description="4-aspartylphosphate" evidence="6">
    <location>
        <position position="53"/>
    </location>
</feature>
<keyword evidence="6" id="KW-0597">Phosphoprotein</keyword>
<evidence type="ECO:0000256" key="3">
    <source>
        <dbReference type="ARBA" id="ARBA00023015"/>
    </source>
</evidence>
<dbReference type="Gene3D" id="1.10.8.60">
    <property type="match status" value="1"/>
</dbReference>
<dbReference type="InterPro" id="IPR025943">
    <property type="entry name" value="Sigma_54_int_dom_ATP-bd_2"/>
</dbReference>
<dbReference type="Gene3D" id="3.40.50.300">
    <property type="entry name" value="P-loop containing nucleotide triphosphate hydrolases"/>
    <property type="match status" value="1"/>
</dbReference>
<feature type="domain" description="PAC" evidence="10">
    <location>
        <begin position="199"/>
        <end position="254"/>
    </location>
</feature>
<dbReference type="PROSITE" id="PS50110">
    <property type="entry name" value="RESPONSE_REGULATORY"/>
    <property type="match status" value="1"/>
</dbReference>
<evidence type="ECO:0000259" key="10">
    <source>
        <dbReference type="PROSITE" id="PS50113"/>
    </source>
</evidence>
<dbReference type="Pfam" id="PF02954">
    <property type="entry name" value="HTH_8"/>
    <property type="match status" value="1"/>
</dbReference>
<dbReference type="Pfam" id="PF25601">
    <property type="entry name" value="AAA_lid_14"/>
    <property type="match status" value="1"/>
</dbReference>
<feature type="domain" description="PAS" evidence="9">
    <location>
        <begin position="130"/>
        <end position="172"/>
    </location>
</feature>
<evidence type="ECO:0000259" key="8">
    <source>
        <dbReference type="PROSITE" id="PS50110"/>
    </source>
</evidence>
<dbReference type="Gene3D" id="3.40.50.2300">
    <property type="match status" value="1"/>
</dbReference>
<dbReference type="EMBL" id="JAHDYS010000002">
    <property type="protein sequence ID" value="MBT1070537.1"/>
    <property type="molecule type" value="Genomic_DNA"/>
</dbReference>
<evidence type="ECO:0000259" key="7">
    <source>
        <dbReference type="PROSITE" id="PS50045"/>
    </source>
</evidence>
<dbReference type="InterPro" id="IPR025662">
    <property type="entry name" value="Sigma_54_int_dom_ATP-bd_1"/>
</dbReference>
<keyword evidence="2" id="KW-0067">ATP-binding</keyword>
<gene>
    <name evidence="11" type="ORF">KJB30_01950</name>
</gene>
<feature type="domain" description="Response regulatory" evidence="8">
    <location>
        <begin position="4"/>
        <end position="118"/>
    </location>
</feature>
<evidence type="ECO:0000259" key="9">
    <source>
        <dbReference type="PROSITE" id="PS50112"/>
    </source>
</evidence>
<dbReference type="InterPro" id="IPR025944">
    <property type="entry name" value="Sigma_54_int_dom_CS"/>
</dbReference>
<dbReference type="InterPro" id="IPR058031">
    <property type="entry name" value="AAA_lid_NorR"/>
</dbReference>
<dbReference type="Pfam" id="PF00158">
    <property type="entry name" value="Sigma54_activat"/>
    <property type="match status" value="1"/>
</dbReference>
<dbReference type="InterPro" id="IPR000014">
    <property type="entry name" value="PAS"/>
</dbReference>
<dbReference type="CDD" id="cd00156">
    <property type="entry name" value="REC"/>
    <property type="match status" value="1"/>
</dbReference>
<dbReference type="PROSITE" id="PS00676">
    <property type="entry name" value="SIGMA54_INTERACT_2"/>
    <property type="match status" value="1"/>
</dbReference>
<feature type="domain" description="Sigma-54 factor interaction" evidence="7">
    <location>
        <begin position="261"/>
        <end position="490"/>
    </location>
</feature>
<comment type="caution">
    <text evidence="11">The sequence shown here is derived from an EMBL/GenBank/DDBJ whole genome shotgun (WGS) entry which is preliminary data.</text>
</comment>
<evidence type="ECO:0000256" key="1">
    <source>
        <dbReference type="ARBA" id="ARBA00022741"/>
    </source>
</evidence>
<keyword evidence="3" id="KW-0805">Transcription regulation</keyword>
<dbReference type="CDD" id="cd00009">
    <property type="entry name" value="AAA"/>
    <property type="match status" value="1"/>
</dbReference>
<dbReference type="InterPro" id="IPR011006">
    <property type="entry name" value="CheY-like_superfamily"/>
</dbReference>
<dbReference type="PROSITE" id="PS00675">
    <property type="entry name" value="SIGMA54_INTERACT_1"/>
    <property type="match status" value="1"/>
</dbReference>
<dbReference type="PROSITE" id="PS50112">
    <property type="entry name" value="PAS"/>
    <property type="match status" value="1"/>
</dbReference>
<dbReference type="Pfam" id="PF00072">
    <property type="entry name" value="Response_reg"/>
    <property type="match status" value="1"/>
</dbReference>
<dbReference type="InterPro" id="IPR000700">
    <property type="entry name" value="PAS-assoc_C"/>
</dbReference>
<name>A0ABS5U4G6_9BACT</name>
<evidence type="ECO:0000313" key="11">
    <source>
        <dbReference type="EMBL" id="MBT1070537.1"/>
    </source>
</evidence>
<dbReference type="Proteomes" id="UP000784128">
    <property type="component" value="Unassembled WGS sequence"/>
</dbReference>
<keyword evidence="4" id="KW-0238">DNA-binding</keyword>
<dbReference type="PRINTS" id="PR01590">
    <property type="entry name" value="HTHFIS"/>
</dbReference>
<dbReference type="PANTHER" id="PTHR32071:SF113">
    <property type="entry name" value="ALGINATE BIOSYNTHESIS TRANSCRIPTIONAL REGULATORY PROTEIN ALGB"/>
    <property type="match status" value="1"/>
</dbReference>
<dbReference type="Gene3D" id="1.10.10.60">
    <property type="entry name" value="Homeodomain-like"/>
    <property type="match status" value="1"/>
</dbReference>
<dbReference type="Gene3D" id="3.30.450.20">
    <property type="entry name" value="PAS domain"/>
    <property type="match status" value="1"/>
</dbReference>
<keyword evidence="1" id="KW-0547">Nucleotide-binding</keyword>
<dbReference type="SUPFAM" id="SSF46689">
    <property type="entry name" value="Homeodomain-like"/>
    <property type="match status" value="1"/>
</dbReference>
<reference evidence="11 12" key="1">
    <citation type="submission" date="2021-05" db="EMBL/GenBank/DDBJ databases">
        <title>The draft genome of Geobacter chapellei DSM 13688.</title>
        <authorList>
            <person name="Xu Z."/>
            <person name="Masuda Y."/>
            <person name="Itoh H."/>
            <person name="Senoo K."/>
        </authorList>
    </citation>
    <scope>NUCLEOTIDE SEQUENCE [LARGE SCALE GENOMIC DNA]</scope>
    <source>
        <strain evidence="11 12">DSM 13688</strain>
    </source>
</reference>
<dbReference type="SMART" id="SM00382">
    <property type="entry name" value="AAA"/>
    <property type="match status" value="1"/>
</dbReference>